<reference evidence="11 12" key="1">
    <citation type="submission" date="2021-03" db="EMBL/GenBank/DDBJ databases">
        <title>Whole genome sequence of Jiella sp. MQZ13P-4.</title>
        <authorList>
            <person name="Tuo L."/>
        </authorList>
    </citation>
    <scope>NUCLEOTIDE SEQUENCE [LARGE SCALE GENOMIC DNA]</scope>
    <source>
        <strain evidence="11 12">MQZ13P-4</strain>
    </source>
</reference>
<dbReference type="RefSeq" id="WP_207352393.1">
    <property type="nucleotide sequence ID" value="NZ_JAFMPY010000025.1"/>
</dbReference>
<keyword evidence="6 9" id="KW-0378">Hydrolase</keyword>
<dbReference type="InterPro" id="IPR020476">
    <property type="entry name" value="Nudix_hydrolase"/>
</dbReference>
<evidence type="ECO:0000313" key="11">
    <source>
        <dbReference type="EMBL" id="MBO0905761.1"/>
    </source>
</evidence>
<evidence type="ECO:0000256" key="8">
    <source>
        <dbReference type="ARBA" id="ARBA00032272"/>
    </source>
</evidence>
<accession>A0ABS3J7W8</accession>
<dbReference type="InterPro" id="IPR015797">
    <property type="entry name" value="NUDIX_hydrolase-like_dom_sf"/>
</dbReference>
<evidence type="ECO:0000256" key="9">
    <source>
        <dbReference type="RuleBase" id="RU003476"/>
    </source>
</evidence>
<proteinExistence type="inferred from homology"/>
<dbReference type="PROSITE" id="PS51462">
    <property type="entry name" value="NUDIX"/>
    <property type="match status" value="1"/>
</dbReference>
<organism evidence="11 12">
    <name type="scientific">Jiella sonneratiae</name>
    <dbReference type="NCBI Taxonomy" id="2816856"/>
    <lineage>
        <taxon>Bacteria</taxon>
        <taxon>Pseudomonadati</taxon>
        <taxon>Pseudomonadota</taxon>
        <taxon>Alphaproteobacteria</taxon>
        <taxon>Hyphomicrobiales</taxon>
        <taxon>Aurantimonadaceae</taxon>
        <taxon>Jiella</taxon>
    </lineage>
</organism>
<evidence type="ECO:0000259" key="10">
    <source>
        <dbReference type="PROSITE" id="PS51462"/>
    </source>
</evidence>
<evidence type="ECO:0000256" key="5">
    <source>
        <dbReference type="ARBA" id="ARBA00016377"/>
    </source>
</evidence>
<feature type="domain" description="Nudix hydrolase" evidence="10">
    <location>
        <begin position="56"/>
        <end position="194"/>
    </location>
</feature>
<name>A0ABS3J7W8_9HYPH</name>
<dbReference type="PROSITE" id="PS00893">
    <property type="entry name" value="NUDIX_BOX"/>
    <property type="match status" value="1"/>
</dbReference>
<evidence type="ECO:0000256" key="7">
    <source>
        <dbReference type="ARBA" id="ARBA00032162"/>
    </source>
</evidence>
<dbReference type="PANTHER" id="PTHR11839:SF18">
    <property type="entry name" value="NUDIX HYDROLASE DOMAIN-CONTAINING PROTEIN"/>
    <property type="match status" value="1"/>
</dbReference>
<evidence type="ECO:0000256" key="2">
    <source>
        <dbReference type="ARBA" id="ARBA00001946"/>
    </source>
</evidence>
<dbReference type="InterPro" id="IPR000086">
    <property type="entry name" value="NUDIX_hydrolase_dom"/>
</dbReference>
<evidence type="ECO:0000256" key="6">
    <source>
        <dbReference type="ARBA" id="ARBA00022801"/>
    </source>
</evidence>
<dbReference type="PANTHER" id="PTHR11839">
    <property type="entry name" value="UDP/ADP-SUGAR PYROPHOSPHATASE"/>
    <property type="match status" value="1"/>
</dbReference>
<evidence type="ECO:0000256" key="4">
    <source>
        <dbReference type="ARBA" id="ARBA00011738"/>
    </source>
</evidence>
<dbReference type="EMBL" id="JAFMPY010000025">
    <property type="protein sequence ID" value="MBO0905761.1"/>
    <property type="molecule type" value="Genomic_DNA"/>
</dbReference>
<comment type="similarity">
    <text evidence="3">Belongs to the Nudix hydrolase family. NudK subfamily.</text>
</comment>
<dbReference type="GO" id="GO:0016787">
    <property type="term" value="F:hydrolase activity"/>
    <property type="evidence" value="ECO:0007669"/>
    <property type="project" value="UniProtKB-KW"/>
</dbReference>
<dbReference type="Gene3D" id="3.90.79.10">
    <property type="entry name" value="Nucleoside Triphosphate Pyrophosphohydrolase"/>
    <property type="match status" value="1"/>
</dbReference>
<dbReference type="InterPro" id="IPR004385">
    <property type="entry name" value="NDP_pyrophosphatase"/>
</dbReference>
<dbReference type="SUPFAM" id="SSF55811">
    <property type="entry name" value="Nudix"/>
    <property type="match status" value="1"/>
</dbReference>
<gene>
    <name evidence="11" type="ORF">J1C47_19115</name>
</gene>
<comment type="catalytic activity">
    <reaction evidence="1">
        <text>GDP-alpha-D-mannose + H2O = alpha-D-mannose 1-phosphate + GMP + 2 H(+)</text>
        <dbReference type="Rhea" id="RHEA:27978"/>
        <dbReference type="ChEBI" id="CHEBI:15377"/>
        <dbReference type="ChEBI" id="CHEBI:15378"/>
        <dbReference type="ChEBI" id="CHEBI:57527"/>
        <dbReference type="ChEBI" id="CHEBI:58115"/>
        <dbReference type="ChEBI" id="CHEBI:58409"/>
    </reaction>
</comment>
<dbReference type="NCBIfam" id="TIGR00052">
    <property type="entry name" value="nudix-type nucleoside diphosphatase, YffH/AdpP family"/>
    <property type="match status" value="1"/>
</dbReference>
<dbReference type="PRINTS" id="PR00502">
    <property type="entry name" value="NUDIXFAMILY"/>
</dbReference>
<evidence type="ECO:0000313" key="12">
    <source>
        <dbReference type="Proteomes" id="UP000664288"/>
    </source>
</evidence>
<dbReference type="Proteomes" id="UP000664288">
    <property type="component" value="Unassembled WGS sequence"/>
</dbReference>
<comment type="subunit">
    <text evidence="4">Homodimer.</text>
</comment>
<dbReference type="InterPro" id="IPR020084">
    <property type="entry name" value="NUDIX_hydrolase_CS"/>
</dbReference>
<comment type="cofactor">
    <cofactor evidence="2">
        <name>Mg(2+)</name>
        <dbReference type="ChEBI" id="CHEBI:18420"/>
    </cofactor>
</comment>
<protein>
    <recommendedName>
        <fullName evidence="5">GDP-mannose pyrophosphatase</fullName>
    </recommendedName>
    <alternativeName>
        <fullName evidence="7">GDP-mannose hydrolase</fullName>
    </alternativeName>
    <alternativeName>
        <fullName evidence="8">GDPMK</fullName>
    </alternativeName>
</protein>
<sequence>MSGHYRDQLRDQPLDVEFLCEETVYSGFRDYSVAELRHARLGEGRPIGPMKREFLTIGEVAIIIPYDPRRDSIVVIRQFRLGAAKLTPNGAAIELPAGLVDPGETADETAARELTEETGLEALAIERCFSLLPSPGMLLEHANFYLAIVDASNLAYKAGEADEHEDIHPILAPVDDILAAVDEGRVLNGFLITGLHWFARKGRARAQALQGTLFDDQEGT</sequence>
<keyword evidence="12" id="KW-1185">Reference proteome</keyword>
<evidence type="ECO:0000256" key="3">
    <source>
        <dbReference type="ARBA" id="ARBA00007275"/>
    </source>
</evidence>
<evidence type="ECO:0000256" key="1">
    <source>
        <dbReference type="ARBA" id="ARBA00000847"/>
    </source>
</evidence>
<dbReference type="Pfam" id="PF00293">
    <property type="entry name" value="NUDIX"/>
    <property type="match status" value="1"/>
</dbReference>
<comment type="caution">
    <text evidence="11">The sequence shown here is derived from an EMBL/GenBank/DDBJ whole genome shotgun (WGS) entry which is preliminary data.</text>
</comment>